<evidence type="ECO:0000313" key="4">
    <source>
        <dbReference type="Proteomes" id="UP000663869"/>
    </source>
</evidence>
<accession>A0A817VVC1</accession>
<dbReference type="Proteomes" id="UP000663869">
    <property type="component" value="Unassembled WGS sequence"/>
</dbReference>
<dbReference type="AlphaFoldDB" id="A0A817VVC1"/>
<reference evidence="2" key="1">
    <citation type="submission" date="2021-02" db="EMBL/GenBank/DDBJ databases">
        <authorList>
            <person name="Nowell W R."/>
        </authorList>
    </citation>
    <scope>NUCLEOTIDE SEQUENCE</scope>
</reference>
<evidence type="ECO:0000313" key="2">
    <source>
        <dbReference type="EMBL" id="CAF3346131.1"/>
    </source>
</evidence>
<evidence type="ECO:0000256" key="1">
    <source>
        <dbReference type="SAM" id="Phobius"/>
    </source>
</evidence>
<gene>
    <name evidence="2" type="ORF">FME351_LOCUS4049</name>
    <name evidence="3" type="ORF">TSG867_LOCUS20179</name>
</gene>
<sequence>MHTRPQSLQYQYKPTTSVRDRPLHLCIILVSLLFIFLLVIESVAFIVLGAWHLIIPRLQTVLSLSTDIYRRELGFGILLVIIGSFGILISIHGLIAFFTLRLILLRIFECCLWFLMIIGAAVGIIGIIFASQVDGFLSQSNNNSSVNQTTYAEEKLMLGMNGGLALFMSLTLLIGIIIVRCLMGDVSSYSSGHSYIGTQ</sequence>
<organism evidence="2 4">
    <name type="scientific">Rotaria socialis</name>
    <dbReference type="NCBI Taxonomy" id="392032"/>
    <lineage>
        <taxon>Eukaryota</taxon>
        <taxon>Metazoa</taxon>
        <taxon>Spiralia</taxon>
        <taxon>Gnathifera</taxon>
        <taxon>Rotifera</taxon>
        <taxon>Eurotatoria</taxon>
        <taxon>Bdelloidea</taxon>
        <taxon>Philodinida</taxon>
        <taxon>Philodinidae</taxon>
        <taxon>Rotaria</taxon>
    </lineage>
</organism>
<dbReference type="EMBL" id="CAJOBQ010001459">
    <property type="protein sequence ID" value="CAF4489248.1"/>
    <property type="molecule type" value="Genomic_DNA"/>
</dbReference>
<feature type="transmembrane region" description="Helical" evidence="1">
    <location>
        <begin position="110"/>
        <end position="130"/>
    </location>
</feature>
<dbReference type="Proteomes" id="UP000663862">
    <property type="component" value="Unassembled WGS sequence"/>
</dbReference>
<keyword evidence="1" id="KW-1133">Transmembrane helix</keyword>
<evidence type="ECO:0000313" key="3">
    <source>
        <dbReference type="EMBL" id="CAF4489248.1"/>
    </source>
</evidence>
<keyword evidence="1" id="KW-0472">Membrane</keyword>
<feature type="transmembrane region" description="Helical" evidence="1">
    <location>
        <begin position="164"/>
        <end position="183"/>
    </location>
</feature>
<keyword evidence="1" id="KW-0812">Transmembrane</keyword>
<proteinExistence type="predicted"/>
<name>A0A817VVC1_9BILA</name>
<feature type="transmembrane region" description="Helical" evidence="1">
    <location>
        <begin position="21"/>
        <end position="54"/>
    </location>
</feature>
<comment type="caution">
    <text evidence="2">The sequence shown here is derived from an EMBL/GenBank/DDBJ whole genome shotgun (WGS) entry which is preliminary data.</text>
</comment>
<feature type="transmembrane region" description="Helical" evidence="1">
    <location>
        <begin position="74"/>
        <end position="98"/>
    </location>
</feature>
<dbReference type="EMBL" id="CAJNYU010000280">
    <property type="protein sequence ID" value="CAF3346131.1"/>
    <property type="molecule type" value="Genomic_DNA"/>
</dbReference>
<protein>
    <submittedName>
        <fullName evidence="2">Uncharacterized protein</fullName>
    </submittedName>
</protein>